<dbReference type="EMBL" id="JADQCH020000002">
    <property type="protein sequence ID" value="MEY2345584.1"/>
    <property type="molecule type" value="Genomic_DNA"/>
</dbReference>
<evidence type="ECO:0000259" key="1">
    <source>
        <dbReference type="Pfam" id="PF04765"/>
    </source>
</evidence>
<proteinExistence type="predicted"/>
<feature type="domain" description="TOD1/MUCI70 glycosyltransferase-like" evidence="1">
    <location>
        <begin position="40"/>
        <end position="126"/>
    </location>
</feature>
<dbReference type="Pfam" id="PF04765">
    <property type="entry name" value="TOD1_MUCI70"/>
    <property type="match status" value="1"/>
</dbReference>
<sequence>MKNTRLVYTVILGNYDTLKEVKHISKNIDYICITDNKNITSKTWKIITIDDCENFTLENRRYKFLPFLYFDYEESIYVDGNISIIGDMTFIFDKYLKQHDIAIPKHPFRNCIYDEAHYCIKIKKNNN</sequence>
<dbReference type="SUPFAM" id="SSF53448">
    <property type="entry name" value="Nucleotide-diphospho-sugar transferases"/>
    <property type="match status" value="1"/>
</dbReference>
<comment type="caution">
    <text evidence="2">The sequence shown here is derived from an EMBL/GenBank/DDBJ whole genome shotgun (WGS) entry which is preliminary data.</text>
</comment>
<gene>
    <name evidence="2" type="ORF">I3679_023265</name>
</gene>
<accession>A0ABD5M3Z2</accession>
<dbReference type="InterPro" id="IPR048354">
    <property type="entry name" value="TOD1_MUCI70_glycTrfase_dom"/>
</dbReference>
<name>A0ABD5M3Z2_PROMI</name>
<reference evidence="2" key="1">
    <citation type="submission" date="2021-05" db="EMBL/GenBank/DDBJ databases">
        <title>First report of NDM-5 and VEB-6 producing Proteus mirabilis isolated from blood of a sepsis patient in Kolkata, India.</title>
        <authorList>
            <person name="Halder G."/>
            <person name="Chaudhuri B."/>
            <person name="Dutta S."/>
        </authorList>
    </citation>
    <scope>NUCLEOTIDE SEQUENCE [LARGE SCALE GENOMIC DNA]</scope>
    <source>
        <strain evidence="2">7049</strain>
    </source>
</reference>
<protein>
    <submittedName>
        <fullName evidence="2">DUF616 domain-containing protein</fullName>
    </submittedName>
</protein>
<dbReference type="AlphaFoldDB" id="A0ABD5M3Z2"/>
<dbReference type="InterPro" id="IPR029044">
    <property type="entry name" value="Nucleotide-diphossugar_trans"/>
</dbReference>
<evidence type="ECO:0000313" key="2">
    <source>
        <dbReference type="EMBL" id="MEY2345584.1"/>
    </source>
</evidence>
<organism evidence="2">
    <name type="scientific">Proteus mirabilis</name>
    <dbReference type="NCBI Taxonomy" id="584"/>
    <lineage>
        <taxon>Bacteria</taxon>
        <taxon>Pseudomonadati</taxon>
        <taxon>Pseudomonadota</taxon>
        <taxon>Gammaproteobacteria</taxon>
        <taxon>Enterobacterales</taxon>
        <taxon>Morganellaceae</taxon>
        <taxon>Proteus</taxon>
    </lineage>
</organism>